<dbReference type="HOGENOM" id="CLU_900510_0_0_1"/>
<comment type="caution">
    <text evidence="2">The sequence shown here is derived from an EMBL/GenBank/DDBJ whole genome shotgun (WGS) entry which is preliminary data.</text>
</comment>
<feature type="region of interest" description="Disordered" evidence="1">
    <location>
        <begin position="133"/>
        <end position="171"/>
    </location>
</feature>
<dbReference type="AlphaFoldDB" id="G4TVQ5"/>
<organism evidence="2 3">
    <name type="scientific">Serendipita indica (strain DSM 11827)</name>
    <name type="common">Root endophyte fungus</name>
    <name type="synonym">Piriformospora indica</name>
    <dbReference type="NCBI Taxonomy" id="1109443"/>
    <lineage>
        <taxon>Eukaryota</taxon>
        <taxon>Fungi</taxon>
        <taxon>Dikarya</taxon>
        <taxon>Basidiomycota</taxon>
        <taxon>Agaricomycotina</taxon>
        <taxon>Agaricomycetes</taxon>
        <taxon>Sebacinales</taxon>
        <taxon>Serendipitaceae</taxon>
        <taxon>Serendipita</taxon>
    </lineage>
</organism>
<proteinExistence type="predicted"/>
<name>G4TVQ5_SERID</name>
<dbReference type="EMBL" id="CAFZ01000443">
    <property type="protein sequence ID" value="CCA75398.1"/>
    <property type="molecule type" value="Genomic_DNA"/>
</dbReference>
<evidence type="ECO:0000313" key="2">
    <source>
        <dbReference type="EMBL" id="CCA75398.1"/>
    </source>
</evidence>
<gene>
    <name evidence="2" type="ORF">PIIN_09381</name>
</gene>
<protein>
    <submittedName>
        <fullName evidence="2">Uncharacterized protein</fullName>
    </submittedName>
</protein>
<reference evidence="2 3" key="1">
    <citation type="journal article" date="2011" name="PLoS Pathog.">
        <title>Endophytic Life Strategies Decoded by Genome and Transcriptome Analyses of the Mutualistic Root Symbiont Piriformospora indica.</title>
        <authorList>
            <person name="Zuccaro A."/>
            <person name="Lahrmann U."/>
            <person name="Guldener U."/>
            <person name="Langen G."/>
            <person name="Pfiffi S."/>
            <person name="Biedenkopf D."/>
            <person name="Wong P."/>
            <person name="Samans B."/>
            <person name="Grimm C."/>
            <person name="Basiewicz M."/>
            <person name="Murat C."/>
            <person name="Martin F."/>
            <person name="Kogel K.H."/>
        </authorList>
    </citation>
    <scope>NUCLEOTIDE SEQUENCE [LARGE SCALE GENOMIC DNA]</scope>
    <source>
        <strain evidence="2 3">DSM 11827</strain>
    </source>
</reference>
<evidence type="ECO:0000313" key="3">
    <source>
        <dbReference type="Proteomes" id="UP000007148"/>
    </source>
</evidence>
<dbReference type="Proteomes" id="UP000007148">
    <property type="component" value="Unassembled WGS sequence"/>
</dbReference>
<accession>G4TVQ5</accession>
<evidence type="ECO:0000256" key="1">
    <source>
        <dbReference type="SAM" id="MobiDB-lite"/>
    </source>
</evidence>
<dbReference type="InParanoid" id="G4TVQ5"/>
<keyword evidence="3" id="KW-1185">Reference proteome</keyword>
<sequence length="309" mass="35582">METRDAFMERLSQMFRGSNLPIYTLPKETEEYDLEGVDCPACPINSHPNKLKRDSHRSGYYCFSPLPPSAGLMVHGPHTFFSDPPSPLWWPFIAGNKSSAKSPANPDKAVSYHAHTTRQLEDRRIGIEDALDANLQRATRRPERDSVRNEGPSPLVAVDDEEISTENERSPSYSSDLQELWEVEIMYWPSKPAGNYLAWPPRVTRRPYKAAANERCFADLTFNGNLDLQRAVYGTERDWNFTSYYDMARSAWITDMTNPDWVPLFKDRPLLLRHFTGAQADSGWPRVIERGFKFEAYEAPPHFFHLFTK</sequence>